<sequence>MFCLGFRNPCLVNNGGCQDICGLDARGSVVCSCYLGRNLVSGGDSNGTQCIGQSMSCSEDSFHCVNGGCIPHTFTCDGINHCPDHSDENEKYCATRPCKPGHFHCNNNHCIYENQTCDQVNDCGDGSDELNCTCPQDHFRCGKKQAGPCILSHFRCDNDPDCPDASDEMGCPPQNCSVTLHHINTSDSLVKCQHTTACIHANWICDGENDCWDGSDELNCGSLASECAFVP</sequence>
<keyword evidence="4" id="KW-1133">Transmembrane helix</keyword>
<keyword evidence="2" id="KW-0812">Transmembrane</keyword>
<evidence type="ECO:0000256" key="7">
    <source>
        <dbReference type="ARBA" id="ARBA00023170"/>
    </source>
</evidence>
<keyword evidence="3" id="KW-0677">Repeat</keyword>
<feature type="disulfide bond" evidence="9">
    <location>
        <begin position="205"/>
        <end position="220"/>
    </location>
</feature>
<dbReference type="GO" id="GO:0005041">
    <property type="term" value="F:low-density lipoprotein particle receptor activity"/>
    <property type="evidence" value="ECO:0007669"/>
    <property type="project" value="TreeGrafter"/>
</dbReference>
<evidence type="ECO:0000256" key="8">
    <source>
        <dbReference type="ARBA" id="ARBA00023180"/>
    </source>
</evidence>
<dbReference type="InterPro" id="IPR002172">
    <property type="entry name" value="LDrepeatLR_classA_rpt"/>
</dbReference>
<dbReference type="InterPro" id="IPR023415">
    <property type="entry name" value="LDLR_class-A_CS"/>
</dbReference>
<dbReference type="InterPro" id="IPR036055">
    <property type="entry name" value="LDL_receptor-like_sf"/>
</dbReference>
<evidence type="ECO:0000256" key="4">
    <source>
        <dbReference type="ARBA" id="ARBA00022989"/>
    </source>
</evidence>
<evidence type="ECO:0000256" key="6">
    <source>
        <dbReference type="ARBA" id="ARBA00023157"/>
    </source>
</evidence>
<keyword evidence="11" id="KW-1185">Reference proteome</keyword>
<evidence type="ECO:0000313" key="11">
    <source>
        <dbReference type="Proteomes" id="UP000792457"/>
    </source>
</evidence>
<gene>
    <name evidence="10" type="ORF">J437_LFUL001044</name>
</gene>
<dbReference type="PANTHER" id="PTHR22722:SF5">
    <property type="entry name" value="LOW-DENSITY LIPOPROTEIN RECEPTOR-RELATED PROTEIN 1B"/>
    <property type="match status" value="1"/>
</dbReference>
<dbReference type="AlphaFoldDB" id="A0A8K0KFY8"/>
<dbReference type="PROSITE" id="PS50068">
    <property type="entry name" value="LDLRA_2"/>
    <property type="match status" value="4"/>
</dbReference>
<dbReference type="PROSITE" id="PS01209">
    <property type="entry name" value="LDLRA_1"/>
    <property type="match status" value="2"/>
</dbReference>
<evidence type="ECO:0000256" key="2">
    <source>
        <dbReference type="ARBA" id="ARBA00022692"/>
    </source>
</evidence>
<protein>
    <submittedName>
        <fullName evidence="10">Uncharacterized protein</fullName>
    </submittedName>
</protein>
<feature type="disulfide bond" evidence="9">
    <location>
        <begin position="156"/>
        <end position="171"/>
    </location>
</feature>
<comment type="subcellular location">
    <subcellularLocation>
        <location evidence="1">Membrane</location>
        <topology evidence="1">Single-pass membrane protein</topology>
    </subcellularLocation>
</comment>
<dbReference type="FunFam" id="4.10.400.10:FF:000065">
    <property type="entry name" value="Transmembrane protease serine 7"/>
    <property type="match status" value="1"/>
</dbReference>
<feature type="disulfide bond" evidence="9">
    <location>
        <begin position="57"/>
        <end position="69"/>
    </location>
</feature>
<feature type="disulfide bond" evidence="9">
    <location>
        <begin position="117"/>
        <end position="132"/>
    </location>
</feature>
<keyword evidence="6 9" id="KW-1015">Disulfide bond</keyword>
<dbReference type="EMBL" id="KZ308731">
    <property type="protein sequence ID" value="KAG8233633.1"/>
    <property type="molecule type" value="Genomic_DNA"/>
</dbReference>
<dbReference type="InterPro" id="IPR051221">
    <property type="entry name" value="LDLR-related"/>
</dbReference>
<comment type="caution">
    <text evidence="10">The sequence shown here is derived from an EMBL/GenBank/DDBJ whole genome shotgun (WGS) entry which is preliminary data.</text>
</comment>
<feature type="disulfide bond" evidence="9">
    <location>
        <begin position="105"/>
        <end position="123"/>
    </location>
</feature>
<proteinExistence type="predicted"/>
<evidence type="ECO:0000256" key="9">
    <source>
        <dbReference type="PROSITE-ProRule" id="PRU00124"/>
    </source>
</evidence>
<keyword evidence="7" id="KW-0675">Receptor</keyword>
<evidence type="ECO:0000256" key="5">
    <source>
        <dbReference type="ARBA" id="ARBA00023136"/>
    </source>
</evidence>
<feature type="disulfide bond" evidence="9">
    <location>
        <begin position="98"/>
        <end position="110"/>
    </location>
</feature>
<dbReference type="GO" id="GO:0005886">
    <property type="term" value="C:plasma membrane"/>
    <property type="evidence" value="ECO:0007669"/>
    <property type="project" value="TreeGrafter"/>
</dbReference>
<dbReference type="Gene3D" id="2.10.25.10">
    <property type="entry name" value="Laminin"/>
    <property type="match status" value="1"/>
</dbReference>
<dbReference type="PRINTS" id="PR00261">
    <property type="entry name" value="LDLRECEPTOR"/>
</dbReference>
<accession>A0A8K0KFY8</accession>
<evidence type="ECO:0000256" key="1">
    <source>
        <dbReference type="ARBA" id="ARBA00004167"/>
    </source>
</evidence>
<keyword evidence="8" id="KW-0325">Glycoprotein</keyword>
<dbReference type="SMART" id="SM00192">
    <property type="entry name" value="LDLa"/>
    <property type="match status" value="4"/>
</dbReference>
<dbReference type="CDD" id="cd00112">
    <property type="entry name" value="LDLa"/>
    <property type="match status" value="4"/>
</dbReference>
<name>A0A8K0KFY8_LADFU</name>
<organism evidence="10 11">
    <name type="scientific">Ladona fulva</name>
    <name type="common">Scarce chaser dragonfly</name>
    <name type="synonym">Libellula fulva</name>
    <dbReference type="NCBI Taxonomy" id="123851"/>
    <lineage>
        <taxon>Eukaryota</taxon>
        <taxon>Metazoa</taxon>
        <taxon>Ecdysozoa</taxon>
        <taxon>Arthropoda</taxon>
        <taxon>Hexapoda</taxon>
        <taxon>Insecta</taxon>
        <taxon>Pterygota</taxon>
        <taxon>Palaeoptera</taxon>
        <taxon>Odonata</taxon>
        <taxon>Epiprocta</taxon>
        <taxon>Anisoptera</taxon>
        <taxon>Libelluloidea</taxon>
        <taxon>Libellulidae</taxon>
        <taxon>Ladona</taxon>
    </lineage>
</organism>
<reference evidence="10" key="1">
    <citation type="submission" date="2013-04" db="EMBL/GenBank/DDBJ databases">
        <authorList>
            <person name="Qu J."/>
            <person name="Murali S.C."/>
            <person name="Bandaranaike D."/>
            <person name="Bellair M."/>
            <person name="Blankenburg K."/>
            <person name="Chao H."/>
            <person name="Dinh H."/>
            <person name="Doddapaneni H."/>
            <person name="Downs B."/>
            <person name="Dugan-Rocha S."/>
            <person name="Elkadiri S."/>
            <person name="Gnanaolivu R.D."/>
            <person name="Hernandez B."/>
            <person name="Javaid M."/>
            <person name="Jayaseelan J.C."/>
            <person name="Lee S."/>
            <person name="Li M."/>
            <person name="Ming W."/>
            <person name="Munidasa M."/>
            <person name="Muniz J."/>
            <person name="Nguyen L."/>
            <person name="Ongeri F."/>
            <person name="Osuji N."/>
            <person name="Pu L.-L."/>
            <person name="Puazo M."/>
            <person name="Qu C."/>
            <person name="Quiroz J."/>
            <person name="Raj R."/>
            <person name="Weissenberger G."/>
            <person name="Xin Y."/>
            <person name="Zou X."/>
            <person name="Han Y."/>
            <person name="Richards S."/>
            <person name="Worley K."/>
            <person name="Muzny D."/>
            <person name="Gibbs R."/>
        </authorList>
    </citation>
    <scope>NUCLEOTIDE SEQUENCE</scope>
    <source>
        <strain evidence="10">Sampled in the wild</strain>
    </source>
</reference>
<evidence type="ECO:0000256" key="3">
    <source>
        <dbReference type="ARBA" id="ARBA00022737"/>
    </source>
</evidence>
<dbReference type="OrthoDB" id="9988974at2759"/>
<dbReference type="Gene3D" id="4.10.400.10">
    <property type="entry name" value="Low-density Lipoprotein Receptor"/>
    <property type="match status" value="4"/>
</dbReference>
<dbReference type="Proteomes" id="UP000792457">
    <property type="component" value="Unassembled WGS sequence"/>
</dbReference>
<dbReference type="PANTHER" id="PTHR22722">
    <property type="entry name" value="LOW-DENSITY LIPOPROTEIN RECEPTOR-RELATED PROTEIN 2-RELATED"/>
    <property type="match status" value="1"/>
</dbReference>
<dbReference type="GO" id="GO:0043235">
    <property type="term" value="C:receptor complex"/>
    <property type="evidence" value="ECO:0007669"/>
    <property type="project" value="TreeGrafter"/>
</dbReference>
<keyword evidence="5" id="KW-0472">Membrane</keyword>
<reference evidence="10" key="2">
    <citation type="submission" date="2017-10" db="EMBL/GenBank/DDBJ databases">
        <title>Ladona fulva Genome sequencing and assembly.</title>
        <authorList>
            <person name="Murali S."/>
            <person name="Richards S."/>
            <person name="Bandaranaike D."/>
            <person name="Bellair M."/>
            <person name="Blankenburg K."/>
            <person name="Chao H."/>
            <person name="Dinh H."/>
            <person name="Doddapaneni H."/>
            <person name="Dugan-Rocha S."/>
            <person name="Elkadiri S."/>
            <person name="Gnanaolivu R."/>
            <person name="Hernandez B."/>
            <person name="Skinner E."/>
            <person name="Javaid M."/>
            <person name="Lee S."/>
            <person name="Li M."/>
            <person name="Ming W."/>
            <person name="Munidasa M."/>
            <person name="Muniz J."/>
            <person name="Nguyen L."/>
            <person name="Hughes D."/>
            <person name="Osuji N."/>
            <person name="Pu L.-L."/>
            <person name="Puazo M."/>
            <person name="Qu C."/>
            <person name="Quiroz J."/>
            <person name="Raj R."/>
            <person name="Weissenberger G."/>
            <person name="Xin Y."/>
            <person name="Zou X."/>
            <person name="Han Y."/>
            <person name="Worley K."/>
            <person name="Muzny D."/>
            <person name="Gibbs R."/>
        </authorList>
    </citation>
    <scope>NUCLEOTIDE SEQUENCE</scope>
    <source>
        <strain evidence="10">Sampled in the wild</strain>
    </source>
</reference>
<comment type="caution">
    <text evidence="9">Lacks conserved residue(s) required for the propagation of feature annotation.</text>
</comment>
<feature type="disulfide bond" evidence="9">
    <location>
        <begin position="64"/>
        <end position="82"/>
    </location>
</feature>
<dbReference type="SUPFAM" id="SSF57424">
    <property type="entry name" value="LDL receptor-like module"/>
    <property type="match status" value="4"/>
</dbReference>
<evidence type="ECO:0000313" key="10">
    <source>
        <dbReference type="EMBL" id="KAG8233633.1"/>
    </source>
</evidence>
<dbReference type="Pfam" id="PF00057">
    <property type="entry name" value="Ldl_recept_a"/>
    <property type="match status" value="4"/>
</dbReference>